<dbReference type="SUPFAM" id="SSF48452">
    <property type="entry name" value="TPR-like"/>
    <property type="match status" value="2"/>
</dbReference>
<dbReference type="Gene3D" id="1.25.40.10">
    <property type="entry name" value="Tetratricopeptide repeat domain"/>
    <property type="match status" value="2"/>
</dbReference>
<dbReference type="EMBL" id="AP025943">
    <property type="protein sequence ID" value="BDL43532.1"/>
    <property type="molecule type" value="Genomic_DNA"/>
</dbReference>
<feature type="domain" description="VIT" evidence="4">
    <location>
        <begin position="31"/>
        <end position="159"/>
    </location>
</feature>
<keyword evidence="1" id="KW-0802">TPR repeat</keyword>
<dbReference type="Pfam" id="PF09906">
    <property type="entry name" value="DUF2135"/>
    <property type="match status" value="1"/>
</dbReference>
<keyword evidence="2" id="KW-0175">Coiled coil</keyword>
<dbReference type="InterPro" id="IPR013694">
    <property type="entry name" value="VIT"/>
</dbReference>
<evidence type="ECO:0000256" key="2">
    <source>
        <dbReference type="SAM" id="Coils"/>
    </source>
</evidence>
<name>A0ABM7ZFS3_9BACT</name>
<dbReference type="PROSITE" id="PS50005">
    <property type="entry name" value="TPR"/>
    <property type="match status" value="1"/>
</dbReference>
<sequence length="1238" mass="136963">MKLLYFFCLPVVAVCVAAAQTAASRLPSLPPPFMKTECRQGESPVSVVQAEIKSRVMENLAETEVTLVFRNPNSRVMEGELAYPLPAGATVQGYALDINGRMVDGVPVPKKKARVIFENEVRRQIDPGLVEWSGGNMFKTRVYPIPAGGTRTIRLRYSCVLPENAEGVPSFQIPMNFKEKLDSLKLRMEVLNSRKPVVVSSPLDNVEFKGWSSAFLAEKEWKGLSLTEDLFIALPRAEGKKAEEASVFVESSDGKSYAAVFLPPSQAAVNTEARACPGFIHLVWDASGSMKDIDVTKVLDFLKSYLSYGNVGKGVELCLTVVRDRVLPSKTFTVAPDRLEDLSRELKALDYDGATGDLGVAAALYADRKGACMVVSDGLVNFSAAPGRTTPLPEEAYAVVAVPRKDVNLFKSMGFRILDLSTQTVEQAMEKVRSGEVHAGFDDKGDMPWGAFLRYESPGLPAGSVLLVAELEGKGVFTGGIKVSGGGVPDRNIPVSVDTDRALPGTMLRSLYAQAKLNELMRQPASGGRDEAVRELGMEYGMVTPGTSLLVLDSLDQYLEYGVRPSASSPELRAEYDRMMMEGEKREVLKEESSRLDRLKTYLASWERLQKWYDSLKYVPAEVLWKQGKMEEAIDAYEKILKQDAGNRYAMKRLKEFRNTLEGVKKAAKAKEERQTLKRKLEKEYAVGMPESVQGMLSLASGFRDVGDYEKAVLLFGNVLKKDPDNAAARRELESISRRMVFSCRAAFDKARTAMQEAVDGASDDPFMFVPVPVSSPVMQFSGNDENSDPFGADFAVDSANGVPERAPASTVVEEGDLLPPMLEEGAELGLEEEIFFSGSATGNTDKITLPTISGAAGGFGSLSENAGALRKSRSGSSPVVNVKAWNSKAPYLAALEAADRPVAVYMRLKEQYGESPGFYMDCADWFAGKGEKALAIQILSNLAELELENRSLLRVLGYKLRYMGELEQAKYIFEIVKNLFPEEPQSYRDLALVLDELGEAQAAFDMYKEVLDRPMPERFTGIEQIVLVEMNRLLSRSKAQGLDLDTRRIDPAFIRPVEADLRVVINWDTDASDMDLWVTDATGEKCYYSNKLTKSGGHLSRDVTQGYGPEEYLVRKAIPGPYRIQTDYYGTHSQKMLAPVTLYAEVYTDYGRPEETRKTSVFRLDGRKQVVHVGDVTYGRNQQEGMTRDYQVKAGETRSSIAADQLGDKERKKEIIRLNPELKEREPKAGEIIKLPQ</sequence>
<dbReference type="RefSeq" id="WP_215435641.1">
    <property type="nucleotide sequence ID" value="NZ_AP025943.1"/>
</dbReference>
<evidence type="ECO:0000256" key="1">
    <source>
        <dbReference type="PROSITE-ProRule" id="PRU00339"/>
    </source>
</evidence>
<proteinExistence type="predicted"/>
<organism evidence="5 6">
    <name type="scientific">Akkermansia biwaensis</name>
    <dbReference type="NCBI Taxonomy" id="2946555"/>
    <lineage>
        <taxon>Bacteria</taxon>
        <taxon>Pseudomonadati</taxon>
        <taxon>Verrucomicrobiota</taxon>
        <taxon>Verrucomicrobiia</taxon>
        <taxon>Verrucomicrobiales</taxon>
        <taxon>Akkermansiaceae</taxon>
        <taxon>Akkermansia</taxon>
    </lineage>
</organism>
<dbReference type="Proteomes" id="UP001062263">
    <property type="component" value="Chromosome"/>
</dbReference>
<gene>
    <name evidence="5" type="ORF">Abiwalacus_11060</name>
</gene>
<dbReference type="InterPro" id="IPR018392">
    <property type="entry name" value="LysM"/>
</dbReference>
<dbReference type="InterPro" id="IPR019734">
    <property type="entry name" value="TPR_rpt"/>
</dbReference>
<dbReference type="SMART" id="SM00028">
    <property type="entry name" value="TPR"/>
    <property type="match status" value="3"/>
</dbReference>
<evidence type="ECO:0000259" key="4">
    <source>
        <dbReference type="PROSITE" id="PS51468"/>
    </source>
</evidence>
<protein>
    <recommendedName>
        <fullName evidence="4">VIT domain-containing protein</fullName>
    </recommendedName>
</protein>
<dbReference type="PANTHER" id="PTHR45737:SF6">
    <property type="entry name" value="VON WILLEBRAND FACTOR A DOMAIN-CONTAINING PROTEIN 5A"/>
    <property type="match status" value="1"/>
</dbReference>
<feature type="signal peptide" evidence="3">
    <location>
        <begin position="1"/>
        <end position="18"/>
    </location>
</feature>
<evidence type="ECO:0000256" key="3">
    <source>
        <dbReference type="SAM" id="SignalP"/>
    </source>
</evidence>
<keyword evidence="3" id="KW-0732">Signal</keyword>
<reference evidence="5" key="1">
    <citation type="submission" date="2022-06" db="EMBL/GenBank/DDBJ databases">
        <title>Akkermansia biwalacus sp. nov., an anaerobic mucin-degrading bacterium isolated from human intestine.</title>
        <authorList>
            <person name="Kobayashi Y."/>
            <person name="Inoue S."/>
            <person name="Kawahara T."/>
            <person name="Kohda N."/>
        </authorList>
    </citation>
    <scope>NUCLEOTIDE SEQUENCE</scope>
    <source>
        <strain evidence="5">WON2089</strain>
    </source>
</reference>
<dbReference type="PROSITE" id="PS51468">
    <property type="entry name" value="VIT"/>
    <property type="match status" value="1"/>
</dbReference>
<dbReference type="InterPro" id="IPR019220">
    <property type="entry name" value="DUF2135"/>
</dbReference>
<feature type="coiled-coil region" evidence="2">
    <location>
        <begin position="654"/>
        <end position="687"/>
    </location>
</feature>
<dbReference type="SMART" id="SM00257">
    <property type="entry name" value="LysM"/>
    <property type="match status" value="1"/>
</dbReference>
<accession>A0ABM7ZFS3</accession>
<evidence type="ECO:0000313" key="6">
    <source>
        <dbReference type="Proteomes" id="UP001062263"/>
    </source>
</evidence>
<dbReference type="InterPro" id="IPR011990">
    <property type="entry name" value="TPR-like_helical_dom_sf"/>
</dbReference>
<evidence type="ECO:0000313" key="5">
    <source>
        <dbReference type="EMBL" id="BDL43532.1"/>
    </source>
</evidence>
<feature type="chain" id="PRO_5046453131" description="VIT domain-containing protein" evidence="3">
    <location>
        <begin position="19"/>
        <end position="1238"/>
    </location>
</feature>
<dbReference type="Pfam" id="PF08487">
    <property type="entry name" value="VIT"/>
    <property type="match status" value="1"/>
</dbReference>
<feature type="repeat" description="TPR" evidence="1">
    <location>
        <begin position="693"/>
        <end position="726"/>
    </location>
</feature>
<keyword evidence="6" id="KW-1185">Reference proteome</keyword>
<dbReference type="PANTHER" id="PTHR45737">
    <property type="entry name" value="VON WILLEBRAND FACTOR A DOMAIN-CONTAINING PROTEIN 5A"/>
    <property type="match status" value="1"/>
</dbReference>
<dbReference type="SMART" id="SM00609">
    <property type="entry name" value="VIT"/>
    <property type="match status" value="1"/>
</dbReference>